<dbReference type="InterPro" id="IPR012134">
    <property type="entry name" value="Glu-5-SA_DH"/>
</dbReference>
<dbReference type="PROSITE" id="PS01223">
    <property type="entry name" value="PROA"/>
    <property type="match status" value="1"/>
</dbReference>
<evidence type="ECO:0000259" key="8">
    <source>
        <dbReference type="Pfam" id="PF00171"/>
    </source>
</evidence>
<dbReference type="NCBIfam" id="NF001221">
    <property type="entry name" value="PRK00197.1"/>
    <property type="match status" value="1"/>
</dbReference>
<gene>
    <name evidence="7" type="primary">proA</name>
    <name evidence="9" type="ORF">JOC94_003875</name>
</gene>
<sequence>MDIMEQVTAGEVKRKGKAAKAASLKMVNLSTAEKNKGLELIAEQLLAQQALILTENAKDLQLGKENGLSDAVLDRIMLNEKRINDMAHAVRLLTELQDPIGETLETIQKDNGLSIQKKRVPIGVIGMVYEARPNVTIDAATLSLKTGNAVILRGSSSAKYSNMALVKIIHQALDKSSIPADGVQLIEDMSRETARELFRLNEYLDVLIPRGGKNLIETVIRESTVPVIETGAGNCHIYIDEHADKTMAEKIVLNAKLQRPSVCNAAESILIHEHWLRQNGKGILEKLAEQQVEIYGDEQVCSSFPSAKRATEEDWAAEYLGLQVSVKTVQSVDEAIAHINTYGTKHSEAIVTSNEANAEKFLSSVDASAVYHNASTRFTDGFEFGYGAEIGISTQKLHARGPMGLKALTSSKFYVYGDGQIRE</sequence>
<dbReference type="InterPro" id="IPR016163">
    <property type="entry name" value="Ald_DH_C"/>
</dbReference>
<comment type="similarity">
    <text evidence="7">Belongs to the gamma-glutamyl phosphate reductase family.</text>
</comment>
<keyword evidence="3 7" id="KW-0641">Proline biosynthesis</keyword>
<dbReference type="InterPro" id="IPR015590">
    <property type="entry name" value="Aldehyde_DH_dom"/>
</dbReference>
<comment type="function">
    <text evidence="7">Catalyzes the NADPH-dependent reduction of L-glutamate 5-phosphate into L-glutamate 5-semialdehyde and phosphate. The product spontaneously undergoes cyclization to form 1-pyrroline-5-carboxylate.</text>
</comment>
<dbReference type="PIRSF" id="PIRSF000151">
    <property type="entry name" value="GPR"/>
    <property type="match status" value="1"/>
</dbReference>
<keyword evidence="7" id="KW-0963">Cytoplasm</keyword>
<reference evidence="9 10" key="1">
    <citation type="submission" date="2021-01" db="EMBL/GenBank/DDBJ databases">
        <title>Genomic Encyclopedia of Type Strains, Phase IV (KMG-IV): sequencing the most valuable type-strain genomes for metagenomic binning, comparative biology and taxonomic classification.</title>
        <authorList>
            <person name="Goeker M."/>
        </authorList>
    </citation>
    <scope>NUCLEOTIDE SEQUENCE [LARGE SCALE GENOMIC DNA]</scope>
    <source>
        <strain evidence="9 10">DSM 105453</strain>
    </source>
</reference>
<dbReference type="InterPro" id="IPR020593">
    <property type="entry name" value="G-glutamylP_reductase_CS"/>
</dbReference>
<evidence type="ECO:0000256" key="1">
    <source>
        <dbReference type="ARBA" id="ARBA00004985"/>
    </source>
</evidence>
<dbReference type="Gene3D" id="3.40.605.10">
    <property type="entry name" value="Aldehyde Dehydrogenase, Chain A, domain 1"/>
    <property type="match status" value="1"/>
</dbReference>
<dbReference type="PANTHER" id="PTHR11063:SF8">
    <property type="entry name" value="DELTA-1-PYRROLINE-5-CARBOXYLATE SYNTHASE"/>
    <property type="match status" value="1"/>
</dbReference>
<dbReference type="GO" id="GO:0004350">
    <property type="term" value="F:glutamate-5-semialdehyde dehydrogenase activity"/>
    <property type="evidence" value="ECO:0007669"/>
    <property type="project" value="UniProtKB-EC"/>
</dbReference>
<evidence type="ECO:0000256" key="7">
    <source>
        <dbReference type="HAMAP-Rule" id="MF_00412"/>
    </source>
</evidence>
<proteinExistence type="inferred from homology"/>
<comment type="pathway">
    <text evidence="1 7">Amino-acid biosynthesis; L-proline biosynthesis; L-glutamate 5-semialdehyde from L-glutamate: step 2/2.</text>
</comment>
<comment type="caution">
    <text evidence="9">The sequence shown here is derived from an EMBL/GenBank/DDBJ whole genome shotgun (WGS) entry which is preliminary data.</text>
</comment>
<dbReference type="SUPFAM" id="SSF53720">
    <property type="entry name" value="ALDH-like"/>
    <property type="match status" value="1"/>
</dbReference>
<evidence type="ECO:0000256" key="5">
    <source>
        <dbReference type="ARBA" id="ARBA00023002"/>
    </source>
</evidence>
<evidence type="ECO:0000313" key="9">
    <source>
        <dbReference type="EMBL" id="MBM7716851.1"/>
    </source>
</evidence>
<evidence type="ECO:0000256" key="4">
    <source>
        <dbReference type="ARBA" id="ARBA00022857"/>
    </source>
</evidence>
<keyword evidence="5 7" id="KW-0560">Oxidoreductase</keyword>
<keyword evidence="2 7" id="KW-0028">Amino-acid biosynthesis</keyword>
<dbReference type="RefSeq" id="WP_083717681.1">
    <property type="nucleotide sequence ID" value="NZ_JAFBFH010000034.1"/>
</dbReference>
<dbReference type="EC" id="1.2.1.41" evidence="7"/>
<dbReference type="Pfam" id="PF00171">
    <property type="entry name" value="Aldedh"/>
    <property type="match status" value="1"/>
</dbReference>
<comment type="subcellular location">
    <subcellularLocation>
        <location evidence="7">Cytoplasm</location>
    </subcellularLocation>
</comment>
<dbReference type="HAMAP" id="MF_00412">
    <property type="entry name" value="ProA"/>
    <property type="match status" value="1"/>
</dbReference>
<dbReference type="InterPro" id="IPR016161">
    <property type="entry name" value="Ald_DH/histidinol_DH"/>
</dbReference>
<dbReference type="PANTHER" id="PTHR11063">
    <property type="entry name" value="GLUTAMATE SEMIALDEHYDE DEHYDROGENASE"/>
    <property type="match status" value="1"/>
</dbReference>
<dbReference type="Proteomes" id="UP000823485">
    <property type="component" value="Unassembled WGS sequence"/>
</dbReference>
<dbReference type="EMBL" id="JAFBFH010000034">
    <property type="protein sequence ID" value="MBM7716851.1"/>
    <property type="molecule type" value="Genomic_DNA"/>
</dbReference>
<dbReference type="CDD" id="cd07079">
    <property type="entry name" value="ALDH_F18-19_ProA-GPR"/>
    <property type="match status" value="1"/>
</dbReference>
<dbReference type="InterPro" id="IPR016162">
    <property type="entry name" value="Ald_DH_N"/>
</dbReference>
<evidence type="ECO:0000256" key="6">
    <source>
        <dbReference type="ARBA" id="ARBA00049024"/>
    </source>
</evidence>
<organism evidence="9 10">
    <name type="scientific">Siminovitchia thermophila</name>
    <dbReference type="NCBI Taxonomy" id="1245522"/>
    <lineage>
        <taxon>Bacteria</taxon>
        <taxon>Bacillati</taxon>
        <taxon>Bacillota</taxon>
        <taxon>Bacilli</taxon>
        <taxon>Bacillales</taxon>
        <taxon>Bacillaceae</taxon>
        <taxon>Siminovitchia</taxon>
    </lineage>
</organism>
<comment type="catalytic activity">
    <reaction evidence="6 7">
        <text>L-glutamate 5-semialdehyde + phosphate + NADP(+) = L-glutamyl 5-phosphate + NADPH + H(+)</text>
        <dbReference type="Rhea" id="RHEA:19541"/>
        <dbReference type="ChEBI" id="CHEBI:15378"/>
        <dbReference type="ChEBI" id="CHEBI:43474"/>
        <dbReference type="ChEBI" id="CHEBI:57783"/>
        <dbReference type="ChEBI" id="CHEBI:58066"/>
        <dbReference type="ChEBI" id="CHEBI:58274"/>
        <dbReference type="ChEBI" id="CHEBI:58349"/>
        <dbReference type="EC" id="1.2.1.41"/>
    </reaction>
</comment>
<evidence type="ECO:0000256" key="2">
    <source>
        <dbReference type="ARBA" id="ARBA00022605"/>
    </source>
</evidence>
<evidence type="ECO:0000256" key="3">
    <source>
        <dbReference type="ARBA" id="ARBA00022650"/>
    </source>
</evidence>
<dbReference type="Gene3D" id="3.40.309.10">
    <property type="entry name" value="Aldehyde Dehydrogenase, Chain A, domain 2"/>
    <property type="match status" value="1"/>
</dbReference>
<dbReference type="InterPro" id="IPR000965">
    <property type="entry name" value="GPR_dom"/>
</dbReference>
<name>A0ABS2RE34_9BACI</name>
<protein>
    <recommendedName>
        <fullName evidence="7">Gamma-glutamyl phosphate reductase</fullName>
        <shortName evidence="7">GPR</shortName>
        <ecNumber evidence="7">1.2.1.41</ecNumber>
    </recommendedName>
    <alternativeName>
        <fullName evidence="7">Glutamate-5-semialdehyde dehydrogenase</fullName>
    </alternativeName>
    <alternativeName>
        <fullName evidence="7">Glutamyl-gamma-semialdehyde dehydrogenase</fullName>
        <shortName evidence="7">GSA dehydrogenase</shortName>
    </alternativeName>
</protein>
<keyword evidence="4 7" id="KW-0521">NADP</keyword>
<dbReference type="NCBIfam" id="TIGR00407">
    <property type="entry name" value="proA"/>
    <property type="match status" value="1"/>
</dbReference>
<feature type="domain" description="Aldehyde dehydrogenase" evidence="8">
    <location>
        <begin position="6"/>
        <end position="291"/>
    </location>
</feature>
<keyword evidence="10" id="KW-1185">Reference proteome</keyword>
<accession>A0ABS2RE34</accession>
<evidence type="ECO:0000313" key="10">
    <source>
        <dbReference type="Proteomes" id="UP000823485"/>
    </source>
</evidence>